<dbReference type="EMBL" id="JAHIBW010000018">
    <property type="protein sequence ID" value="KAG7302143.1"/>
    <property type="molecule type" value="Genomic_DNA"/>
</dbReference>
<dbReference type="InterPro" id="IPR000456">
    <property type="entry name" value="Ribosomal_bL17"/>
</dbReference>
<evidence type="ECO:0000313" key="8">
    <source>
        <dbReference type="Proteomes" id="UP000823941"/>
    </source>
</evidence>
<evidence type="ECO:0000256" key="2">
    <source>
        <dbReference type="ARBA" id="ARBA00022980"/>
    </source>
</evidence>
<protein>
    <recommendedName>
        <fullName evidence="4">Large ribosomal subunit protein bL17m</fullName>
    </recommendedName>
    <alternativeName>
        <fullName evidence="5">39S ribosomal protein L17, mitochondrial</fullName>
    </alternativeName>
</protein>
<accession>A0ABQ7QA80</accession>
<evidence type="ECO:0000256" key="5">
    <source>
        <dbReference type="ARBA" id="ARBA00035413"/>
    </source>
</evidence>
<keyword evidence="2" id="KW-0689">Ribosomal protein</keyword>
<feature type="region of interest" description="Disordered" evidence="6">
    <location>
        <begin position="176"/>
        <end position="199"/>
    </location>
</feature>
<gene>
    <name evidence="7" type="ORF">JYU34_013614</name>
</gene>
<keyword evidence="3" id="KW-0687">Ribonucleoprotein</keyword>
<evidence type="ECO:0000313" key="7">
    <source>
        <dbReference type="EMBL" id="KAG7302143.1"/>
    </source>
</evidence>
<dbReference type="InterPro" id="IPR036373">
    <property type="entry name" value="Ribosomal_bL17_sf"/>
</dbReference>
<dbReference type="Proteomes" id="UP000823941">
    <property type="component" value="Chromosome 18"/>
</dbReference>
<dbReference type="PANTHER" id="PTHR14413">
    <property type="entry name" value="RIBOSOMAL PROTEIN L17"/>
    <property type="match status" value="1"/>
</dbReference>
<evidence type="ECO:0000256" key="1">
    <source>
        <dbReference type="ARBA" id="ARBA00008777"/>
    </source>
</evidence>
<sequence length="199" mass="23165">MNQAEVSKLVSKLRIKVNPQPRKLRNGQGPEGRLNKLRKTVTGLIKHERIELNYPRADEARHYAERLISEAIRHGDCHKPTMRMADYWLLEKELVHKLFKVLAPRYENFDSSFTRMYRAPKPQVERDVSKSVLELKGNPFPSLTTRHANSRLLIQNILLDAAKYDYRQSKYAEMADKIGSGKSQMEEKQEVSNEEETKS</sequence>
<organism evidence="7 8">
    <name type="scientific">Plutella xylostella</name>
    <name type="common">Diamondback moth</name>
    <name type="synonym">Plutella maculipennis</name>
    <dbReference type="NCBI Taxonomy" id="51655"/>
    <lineage>
        <taxon>Eukaryota</taxon>
        <taxon>Metazoa</taxon>
        <taxon>Ecdysozoa</taxon>
        <taxon>Arthropoda</taxon>
        <taxon>Hexapoda</taxon>
        <taxon>Insecta</taxon>
        <taxon>Pterygota</taxon>
        <taxon>Neoptera</taxon>
        <taxon>Endopterygota</taxon>
        <taxon>Lepidoptera</taxon>
        <taxon>Glossata</taxon>
        <taxon>Ditrysia</taxon>
        <taxon>Yponomeutoidea</taxon>
        <taxon>Plutellidae</taxon>
        <taxon>Plutella</taxon>
    </lineage>
</organism>
<evidence type="ECO:0000256" key="3">
    <source>
        <dbReference type="ARBA" id="ARBA00023274"/>
    </source>
</evidence>
<name>A0ABQ7QA80_PLUXY</name>
<comment type="caution">
    <text evidence="7">The sequence shown here is derived from an EMBL/GenBank/DDBJ whole genome shotgun (WGS) entry which is preliminary data.</text>
</comment>
<feature type="compositionally biased region" description="Basic and acidic residues" evidence="6">
    <location>
        <begin position="184"/>
        <end position="199"/>
    </location>
</feature>
<dbReference type="Gene3D" id="3.90.1030.10">
    <property type="entry name" value="Ribosomal protein L17"/>
    <property type="match status" value="1"/>
</dbReference>
<evidence type="ECO:0000256" key="4">
    <source>
        <dbReference type="ARBA" id="ARBA00035290"/>
    </source>
</evidence>
<proteinExistence type="inferred from homology"/>
<reference evidence="7 8" key="1">
    <citation type="submission" date="2021-06" db="EMBL/GenBank/DDBJ databases">
        <title>A haploid diamondback moth (Plutella xylostella L.) genome assembly resolves 31 chromosomes and identifies a diamide resistance mutation.</title>
        <authorList>
            <person name="Ward C.M."/>
            <person name="Perry K.D."/>
            <person name="Baker G."/>
            <person name="Powis K."/>
            <person name="Heckel D.G."/>
            <person name="Baxter S.W."/>
        </authorList>
    </citation>
    <scope>NUCLEOTIDE SEQUENCE [LARGE SCALE GENOMIC DNA]</scope>
    <source>
        <strain evidence="7 8">LV</strain>
        <tissue evidence="7">Single pupa</tissue>
    </source>
</reference>
<dbReference type="Pfam" id="PF01196">
    <property type="entry name" value="Ribosomal_L17"/>
    <property type="match status" value="1"/>
</dbReference>
<dbReference type="SUPFAM" id="SSF64263">
    <property type="entry name" value="Prokaryotic ribosomal protein L17"/>
    <property type="match status" value="1"/>
</dbReference>
<keyword evidence="8" id="KW-1185">Reference proteome</keyword>
<dbReference type="PANTHER" id="PTHR14413:SF16">
    <property type="entry name" value="LARGE RIBOSOMAL SUBUNIT PROTEIN BL17M"/>
    <property type="match status" value="1"/>
</dbReference>
<comment type="similarity">
    <text evidence="1">Belongs to the bacterial ribosomal protein bL17 family.</text>
</comment>
<evidence type="ECO:0000256" key="6">
    <source>
        <dbReference type="SAM" id="MobiDB-lite"/>
    </source>
</evidence>